<sequence>MIAKKLKFRIKITAVHLTSGYQFEAAPPNLYAQPPSEPTSTDLMANLHATSVVAVLTRILTVTSTMKRFKAFCGKENWQKHETKCGRALSNEVLFHFIYLNAFIKSIQKSDSINTSNSSIIYLPVVYISFCRIFPLKKLGGRTHPAKENDCNGRGRTYSLSGYREDSSLKNVKKDGETSVSKADASSFTSKKIIFADFELCLMHIQSEVFIRKVSPCVKTFTPSTSLWPSSLIKKLQISKPIAFPYQNNIYNSQSGNPLH</sequence>
<evidence type="ECO:0000313" key="1">
    <source>
        <dbReference type="EMBL" id="EUB54325.1"/>
    </source>
</evidence>
<organism evidence="1 2">
    <name type="scientific">Echinococcus granulosus</name>
    <name type="common">Hydatid tapeworm</name>
    <dbReference type="NCBI Taxonomy" id="6210"/>
    <lineage>
        <taxon>Eukaryota</taxon>
        <taxon>Metazoa</taxon>
        <taxon>Spiralia</taxon>
        <taxon>Lophotrochozoa</taxon>
        <taxon>Platyhelminthes</taxon>
        <taxon>Cestoda</taxon>
        <taxon>Eucestoda</taxon>
        <taxon>Cyclophyllidea</taxon>
        <taxon>Taeniidae</taxon>
        <taxon>Echinococcus</taxon>
        <taxon>Echinococcus granulosus group</taxon>
    </lineage>
</organism>
<keyword evidence="2" id="KW-1185">Reference proteome</keyword>
<dbReference type="AlphaFoldDB" id="W6TZR8"/>
<gene>
    <name evidence="1" type="ORF">EGR_10813</name>
</gene>
<comment type="caution">
    <text evidence="1">The sequence shown here is derived from an EMBL/GenBank/DDBJ whole genome shotgun (WGS) entry which is preliminary data.</text>
</comment>
<evidence type="ECO:0000313" key="2">
    <source>
        <dbReference type="Proteomes" id="UP000019149"/>
    </source>
</evidence>
<reference evidence="1 2" key="1">
    <citation type="journal article" date="2013" name="Nat. Genet.">
        <title>The genome of the hydatid tapeworm Echinococcus granulosus.</title>
        <authorList>
            <person name="Zheng H."/>
            <person name="Zhang W."/>
            <person name="Zhang L."/>
            <person name="Zhang Z."/>
            <person name="Li J."/>
            <person name="Lu G."/>
            <person name="Zhu Y."/>
            <person name="Wang Y."/>
            <person name="Huang Y."/>
            <person name="Liu J."/>
            <person name="Kang H."/>
            <person name="Chen J."/>
            <person name="Wang L."/>
            <person name="Chen A."/>
            <person name="Yu S."/>
            <person name="Gao Z."/>
            <person name="Jin L."/>
            <person name="Gu W."/>
            <person name="Wang Z."/>
            <person name="Zhao L."/>
            <person name="Shi B."/>
            <person name="Wen H."/>
            <person name="Lin R."/>
            <person name="Jones M.K."/>
            <person name="Brejova B."/>
            <person name="Vinar T."/>
            <person name="Zhao G."/>
            <person name="McManus D.P."/>
            <person name="Chen Z."/>
            <person name="Zhou Y."/>
            <person name="Wang S."/>
        </authorList>
    </citation>
    <scope>NUCLEOTIDE SEQUENCE [LARGE SCALE GENOMIC DNA]</scope>
</reference>
<accession>W6TZR8</accession>
<dbReference type="Proteomes" id="UP000019149">
    <property type="component" value="Unassembled WGS sequence"/>
</dbReference>
<dbReference type="GeneID" id="36346528"/>
<dbReference type="CTD" id="36346528"/>
<proteinExistence type="predicted"/>
<dbReference type="KEGG" id="egl:EGR_10813"/>
<dbReference type="EMBL" id="APAU02000275">
    <property type="protein sequence ID" value="EUB54325.1"/>
    <property type="molecule type" value="Genomic_DNA"/>
</dbReference>
<protein>
    <submittedName>
        <fullName evidence="1">Uncharacterized protein</fullName>
    </submittedName>
</protein>
<dbReference type="RefSeq" id="XP_024345521.1">
    <property type="nucleotide sequence ID" value="XM_024500062.1"/>
</dbReference>
<name>W6TZR8_ECHGR</name>